<feature type="compositionally biased region" description="Polar residues" evidence="1">
    <location>
        <begin position="968"/>
        <end position="981"/>
    </location>
</feature>
<dbReference type="EMBL" id="WWBZ02000051">
    <property type="protein sequence ID" value="KAF4303968.1"/>
    <property type="molecule type" value="Genomic_DNA"/>
</dbReference>
<evidence type="ECO:0000256" key="1">
    <source>
        <dbReference type="SAM" id="MobiDB-lite"/>
    </source>
</evidence>
<feature type="region of interest" description="Disordered" evidence="1">
    <location>
        <begin position="958"/>
        <end position="994"/>
    </location>
</feature>
<dbReference type="PROSITE" id="PS50030">
    <property type="entry name" value="UBA"/>
    <property type="match status" value="1"/>
</dbReference>
<feature type="compositionally biased region" description="Low complexity" evidence="1">
    <location>
        <begin position="1093"/>
        <end position="1129"/>
    </location>
</feature>
<feature type="region of interest" description="Disordered" evidence="1">
    <location>
        <begin position="1064"/>
        <end position="1227"/>
    </location>
</feature>
<feature type="compositionally biased region" description="Polar residues" evidence="1">
    <location>
        <begin position="376"/>
        <end position="390"/>
    </location>
</feature>
<feature type="region of interest" description="Disordered" evidence="1">
    <location>
        <begin position="904"/>
        <end position="945"/>
    </location>
</feature>
<feature type="region of interest" description="Disordered" evidence="1">
    <location>
        <begin position="1008"/>
        <end position="1049"/>
    </location>
</feature>
<dbReference type="SUPFAM" id="SSF46934">
    <property type="entry name" value="UBA-like"/>
    <property type="match status" value="1"/>
</dbReference>
<feature type="compositionally biased region" description="Polar residues" evidence="1">
    <location>
        <begin position="274"/>
        <end position="286"/>
    </location>
</feature>
<comment type="caution">
    <text evidence="3">The sequence shown here is derived from an EMBL/GenBank/DDBJ whole genome shotgun (WGS) entry which is preliminary data.</text>
</comment>
<feature type="compositionally biased region" description="Polar residues" evidence="1">
    <location>
        <begin position="483"/>
        <end position="497"/>
    </location>
</feature>
<feature type="compositionally biased region" description="Low complexity" evidence="1">
    <location>
        <begin position="254"/>
        <end position="264"/>
    </location>
</feature>
<evidence type="ECO:0000313" key="3">
    <source>
        <dbReference type="EMBL" id="KAF4303968.1"/>
    </source>
</evidence>
<feature type="region of interest" description="Disordered" evidence="1">
    <location>
        <begin position="376"/>
        <end position="426"/>
    </location>
</feature>
<sequence length="1289" mass="140060">MGRSQQQVPKGCVLRAVPQAAHDPALPSPGSPVHHRAASDPLNHARVDATMATSPNEEILSNIGQFSSPLPTPPYYSIPKFGFPSVSPVSPQKKQKKGKKSEGDAGRIGLWKDGRAHWESEVASMPPVPHPRHAFVAELDSRPIKLETPVREMPPMQKDKRPRIQVIIPGDLRNRAPHARPPFVSQAVQHSSAGEIISSRDVSPPLAGGTTPVRNSAVSPLAHQIITQRQQTVPIYLDQVAEMSISATVSKHPSFSSSSNASNSENDDSKSSDYNQSNRTSWTSVDDNLEPCLRADPNLLRADGRTASKAYSIISPTAAGIFDDTTPVVTTSQPATPVSANSLHQLNKVPDKNKPLPPEPQIPSIQQTIAKLRNHTSSPTLSAQSSIVSRKNSRCNPRISLPTRGLATDNGSVPHSDPPSPTLSEAETALEEHLSGIAEQSPFKWDEVLQARGLGSLRVPSYTSARAPTPPRKSSRRKRVTSMPVQSSSNHIAAQQHNQDDNSRIRDHKQKKQLPQRAPSQRVIEPDAAENVILGIFERLQSLEDLFNLARVNKGFYRVFKRHELRVMRVVLKNHSPPAWEHREVSPPYPDGAEKPGPDSAVPEPEYSPASFYRHHMRDTYIIAALKSLVLTRCQSFLRPETVMALANNGAARAARVDNAFWRIWTFCKIFGCGRSREDDIVGQMDWLRGGPLVHQTGIRSTIMTTDSFDASNALLNAPDHFAKGNGENGLSAEELYDMTEIWTCMGVLISSLDGRTEQAREFGVFEVTDIRGGDIDGEENMLQEWIYYLATLGLSAVLDLATASVNIDASAFIIALEKGWMNWSPPELGGSRGTFLKEAVSRVYEEKIAAMAVTTPQADRAAVRQVMRQRIAAHKAEIRARRRTGDYPLVRMSMERPMSQWEGVFNSLGGSGENLAAPQPQRHPSSSSVMAGAPTPCPPAPGPIARAQSELIALPRMPELPGPAGVQRSSSELPPSQAHQMQERNIPGGSTQQNPLLQTLAQAKQYDYGSPTEQHPALRSFLDSGSSSRRSSQSSISPAGPTPSNGKLFSEEAVHPAFRNSVATSATKSGHQHSSNSSVSSISVGDTNNNRGSGSSFVSTTATTTPPSTAHGTPSLSIHCPSPRRSSVPSPPTSPPSFPAHVLPPSYHQAQQQQQQPPHHPRGPHHRYSHSHPPAHPTYPYSHHPAASARLPPPPPGVPPTISETAPTSPTAALPAHRRRVSSQHPLQHEMMRTGGAAADPATNTAEKAIFRIVEMGFTAEEAKVALMRTDPGDGLRVDRAVEWLLSR</sequence>
<protein>
    <submittedName>
        <fullName evidence="3">F-box domain protein</fullName>
    </submittedName>
</protein>
<feature type="region of interest" description="Disordered" evidence="1">
    <location>
        <begin position="1"/>
        <end position="41"/>
    </location>
</feature>
<dbReference type="PANTHER" id="PTHR24216">
    <property type="entry name" value="PAXILLIN-RELATED"/>
    <property type="match status" value="1"/>
</dbReference>
<dbReference type="PANTHER" id="PTHR24216:SF65">
    <property type="entry name" value="PAXILLIN-LIKE PROTEIN 1"/>
    <property type="match status" value="1"/>
</dbReference>
<feature type="compositionally biased region" description="Pro residues" evidence="1">
    <location>
        <begin position="1130"/>
        <end position="1139"/>
    </location>
</feature>
<dbReference type="InterPro" id="IPR009060">
    <property type="entry name" value="UBA-like_sf"/>
</dbReference>
<keyword evidence="4" id="KW-1185">Reference proteome</keyword>
<dbReference type="Gene3D" id="1.10.8.10">
    <property type="entry name" value="DNA helicase RuvA subunit, C-terminal domain"/>
    <property type="match status" value="1"/>
</dbReference>
<proteinExistence type="predicted"/>
<dbReference type="InterPro" id="IPR015940">
    <property type="entry name" value="UBA"/>
</dbReference>
<feature type="compositionally biased region" description="Low complexity" evidence="1">
    <location>
        <begin position="1145"/>
        <end position="1158"/>
    </location>
</feature>
<gene>
    <name evidence="3" type="ORF">GTA08_BOTSDO07434</name>
</gene>
<feature type="compositionally biased region" description="Low complexity" evidence="1">
    <location>
        <begin position="1073"/>
        <end position="1086"/>
    </location>
</feature>
<accession>A0A8H4IPU3</accession>
<feature type="compositionally biased region" description="Low complexity" evidence="1">
    <location>
        <begin position="1020"/>
        <end position="1038"/>
    </location>
</feature>
<name>A0A8H4IPU3_9PEZI</name>
<feature type="region of interest" description="Disordered" evidence="1">
    <location>
        <begin position="460"/>
        <end position="523"/>
    </location>
</feature>
<feature type="compositionally biased region" description="Basic residues" evidence="1">
    <location>
        <begin position="1160"/>
        <end position="1171"/>
    </location>
</feature>
<dbReference type="OrthoDB" id="5376710at2759"/>
<feature type="region of interest" description="Disordered" evidence="1">
    <location>
        <begin position="251"/>
        <end position="290"/>
    </location>
</feature>
<evidence type="ECO:0000313" key="4">
    <source>
        <dbReference type="Proteomes" id="UP000572817"/>
    </source>
</evidence>
<feature type="region of interest" description="Disordered" evidence="1">
    <location>
        <begin position="83"/>
        <end position="107"/>
    </location>
</feature>
<dbReference type="Proteomes" id="UP000572817">
    <property type="component" value="Unassembled WGS sequence"/>
</dbReference>
<evidence type="ECO:0000259" key="2">
    <source>
        <dbReference type="PROSITE" id="PS50030"/>
    </source>
</evidence>
<feature type="compositionally biased region" description="Low complexity" evidence="1">
    <location>
        <begin position="1201"/>
        <end position="1216"/>
    </location>
</feature>
<feature type="region of interest" description="Disordered" evidence="1">
    <location>
        <begin position="579"/>
        <end position="605"/>
    </location>
</feature>
<organism evidence="3 4">
    <name type="scientific">Botryosphaeria dothidea</name>
    <dbReference type="NCBI Taxonomy" id="55169"/>
    <lineage>
        <taxon>Eukaryota</taxon>
        <taxon>Fungi</taxon>
        <taxon>Dikarya</taxon>
        <taxon>Ascomycota</taxon>
        <taxon>Pezizomycotina</taxon>
        <taxon>Dothideomycetes</taxon>
        <taxon>Dothideomycetes incertae sedis</taxon>
        <taxon>Botryosphaeriales</taxon>
        <taxon>Botryosphaeriaceae</taxon>
        <taxon>Botryosphaeria</taxon>
    </lineage>
</organism>
<feature type="domain" description="UBA" evidence="2">
    <location>
        <begin position="1245"/>
        <end position="1289"/>
    </location>
</feature>
<reference evidence="3" key="1">
    <citation type="submission" date="2020-04" db="EMBL/GenBank/DDBJ databases">
        <title>Genome Assembly and Annotation of Botryosphaeria dothidea sdau 11-99, a Latent Pathogen of Apple Fruit Ring Rot in China.</title>
        <authorList>
            <person name="Yu C."/>
            <person name="Diao Y."/>
            <person name="Lu Q."/>
            <person name="Zhao J."/>
            <person name="Cui S."/>
            <person name="Peng C."/>
            <person name="He B."/>
            <person name="Liu H."/>
        </authorList>
    </citation>
    <scope>NUCLEOTIDE SEQUENCE [LARGE SCALE GENOMIC DNA]</scope>
    <source>
        <strain evidence="3">Sdau11-99</strain>
    </source>
</reference>